<feature type="domain" description="PPM-type phosphatase" evidence="4">
    <location>
        <begin position="258"/>
        <end position="479"/>
    </location>
</feature>
<keyword evidence="2" id="KW-1133">Transmembrane helix</keyword>
<evidence type="ECO:0000259" key="3">
    <source>
        <dbReference type="SMART" id="SM00065"/>
    </source>
</evidence>
<dbReference type="EMBL" id="JBHUIT010000002">
    <property type="protein sequence ID" value="MFD2255896.1"/>
    <property type="molecule type" value="Genomic_DNA"/>
</dbReference>
<evidence type="ECO:0000313" key="5">
    <source>
        <dbReference type="EMBL" id="MFD2255896.1"/>
    </source>
</evidence>
<dbReference type="Pfam" id="PF13185">
    <property type="entry name" value="GAF_2"/>
    <property type="match status" value="1"/>
</dbReference>
<sequence length="480" mass="52613">MDESTLWLIGASTLMAAVLLKALLRQRRKAKRIRHEFLQMEHEEERMFTFLHDLGSAIGSEPTDGALSRMIVEGVLKVVGARGGAVYYFSSDSEQLIPAYVSDECPPLIGVPDEVWEKAETDPRALDSHQRLARVAANEGLIGFGAAMAEALHVENLSEHPKFHGHDSEYTDQVSAMLSPLRYAGKNLGVLVVTRKHEDGRFSKNDFAVFRSVAEQSAFAIGNARVHRDANEKKAIEGELRNAREVQRVLLPQEDPVVRGFRVNGTNLPAKIISGDYYDYIELGEGKLGVVVADVSGKGVPAGLLMAMCRSLLRAVSLTNASPSMVLAAVNRFLFPDIREDMFISLIYGVLDPETGTLTFARAGHDPALVFRKASNEVEVLRPKGLALGIDGGDVFERVMRDETVKLESGDCVLFFTDGVKEAINQNDEEFGMERLAEVFRGIAALGAEAVVARILEAVNDFTGEGPQMDDVTIVAIEKR</sequence>
<feature type="domain" description="GAF" evidence="3">
    <location>
        <begin position="63"/>
        <end position="231"/>
    </location>
</feature>
<evidence type="ECO:0000256" key="2">
    <source>
        <dbReference type="SAM" id="Phobius"/>
    </source>
</evidence>
<protein>
    <submittedName>
        <fullName evidence="5">PP2C family protein-serine/threonine phosphatase</fullName>
        <ecNumber evidence="5">3.1.3.16</ecNumber>
    </submittedName>
</protein>
<evidence type="ECO:0000313" key="6">
    <source>
        <dbReference type="Proteomes" id="UP001597375"/>
    </source>
</evidence>
<feature type="transmembrane region" description="Helical" evidence="2">
    <location>
        <begin position="6"/>
        <end position="24"/>
    </location>
</feature>
<dbReference type="SMART" id="SM00065">
    <property type="entry name" value="GAF"/>
    <property type="match status" value="1"/>
</dbReference>
<keyword evidence="2" id="KW-0812">Transmembrane</keyword>
<dbReference type="Pfam" id="PF07228">
    <property type="entry name" value="SpoIIE"/>
    <property type="match status" value="1"/>
</dbReference>
<gene>
    <name evidence="5" type="ORF">ACFSSA_04330</name>
</gene>
<name>A0ABW5D597_9BACT</name>
<evidence type="ECO:0000256" key="1">
    <source>
        <dbReference type="ARBA" id="ARBA00022801"/>
    </source>
</evidence>
<dbReference type="PANTHER" id="PTHR43156:SF2">
    <property type="entry name" value="STAGE II SPORULATION PROTEIN E"/>
    <property type="match status" value="1"/>
</dbReference>
<dbReference type="InterPro" id="IPR001932">
    <property type="entry name" value="PPM-type_phosphatase-like_dom"/>
</dbReference>
<keyword evidence="2" id="KW-0472">Membrane</keyword>
<dbReference type="InterPro" id="IPR052016">
    <property type="entry name" value="Bact_Sigma-Reg"/>
</dbReference>
<keyword evidence="6" id="KW-1185">Reference proteome</keyword>
<keyword evidence="1 5" id="KW-0378">Hydrolase</keyword>
<dbReference type="Gene3D" id="3.60.40.10">
    <property type="entry name" value="PPM-type phosphatase domain"/>
    <property type="match status" value="1"/>
</dbReference>
<dbReference type="Gene3D" id="3.30.450.40">
    <property type="match status" value="1"/>
</dbReference>
<dbReference type="InterPro" id="IPR003018">
    <property type="entry name" value="GAF"/>
</dbReference>
<proteinExistence type="predicted"/>
<dbReference type="SUPFAM" id="SSF81606">
    <property type="entry name" value="PP2C-like"/>
    <property type="match status" value="1"/>
</dbReference>
<dbReference type="RefSeq" id="WP_386818650.1">
    <property type="nucleotide sequence ID" value="NZ_JBHUIT010000002.1"/>
</dbReference>
<comment type="caution">
    <text evidence="5">The sequence shown here is derived from an EMBL/GenBank/DDBJ whole genome shotgun (WGS) entry which is preliminary data.</text>
</comment>
<dbReference type="EC" id="3.1.3.16" evidence="5"/>
<dbReference type="Proteomes" id="UP001597375">
    <property type="component" value="Unassembled WGS sequence"/>
</dbReference>
<evidence type="ECO:0000259" key="4">
    <source>
        <dbReference type="SMART" id="SM00331"/>
    </source>
</evidence>
<dbReference type="InterPro" id="IPR029016">
    <property type="entry name" value="GAF-like_dom_sf"/>
</dbReference>
<organism evidence="5 6">
    <name type="scientific">Luteolibacter algae</name>
    <dbReference type="NCBI Taxonomy" id="454151"/>
    <lineage>
        <taxon>Bacteria</taxon>
        <taxon>Pseudomonadati</taxon>
        <taxon>Verrucomicrobiota</taxon>
        <taxon>Verrucomicrobiia</taxon>
        <taxon>Verrucomicrobiales</taxon>
        <taxon>Verrucomicrobiaceae</taxon>
        <taxon>Luteolibacter</taxon>
    </lineage>
</organism>
<dbReference type="InterPro" id="IPR036457">
    <property type="entry name" value="PPM-type-like_dom_sf"/>
</dbReference>
<reference evidence="6" key="1">
    <citation type="journal article" date="2019" name="Int. J. Syst. Evol. Microbiol.">
        <title>The Global Catalogue of Microorganisms (GCM) 10K type strain sequencing project: providing services to taxonomists for standard genome sequencing and annotation.</title>
        <authorList>
            <consortium name="The Broad Institute Genomics Platform"/>
            <consortium name="The Broad Institute Genome Sequencing Center for Infectious Disease"/>
            <person name="Wu L."/>
            <person name="Ma J."/>
        </authorList>
    </citation>
    <scope>NUCLEOTIDE SEQUENCE [LARGE SCALE GENOMIC DNA]</scope>
    <source>
        <strain evidence="6">CGMCC 4.7106</strain>
    </source>
</reference>
<dbReference type="SUPFAM" id="SSF55781">
    <property type="entry name" value="GAF domain-like"/>
    <property type="match status" value="1"/>
</dbReference>
<dbReference type="GO" id="GO:0004722">
    <property type="term" value="F:protein serine/threonine phosphatase activity"/>
    <property type="evidence" value="ECO:0007669"/>
    <property type="project" value="UniProtKB-EC"/>
</dbReference>
<dbReference type="PANTHER" id="PTHR43156">
    <property type="entry name" value="STAGE II SPORULATION PROTEIN E-RELATED"/>
    <property type="match status" value="1"/>
</dbReference>
<accession>A0ABW5D597</accession>
<dbReference type="SMART" id="SM00331">
    <property type="entry name" value="PP2C_SIG"/>
    <property type="match status" value="1"/>
</dbReference>